<dbReference type="InterPro" id="IPR001901">
    <property type="entry name" value="Translocase_SecE/Sec61-g"/>
</dbReference>
<dbReference type="InterPro" id="IPR038379">
    <property type="entry name" value="SecE_sf"/>
</dbReference>
<evidence type="ECO:0000256" key="7">
    <source>
        <dbReference type="ARBA" id="ARBA00023136"/>
    </source>
</evidence>
<protein>
    <recommendedName>
        <fullName evidence="8">Protein translocase subunit SecE</fullName>
    </recommendedName>
</protein>
<organism evidence="10 11">
    <name type="scientific">Sharpea azabuensis</name>
    <dbReference type="NCBI Taxonomy" id="322505"/>
    <lineage>
        <taxon>Bacteria</taxon>
        <taxon>Bacillati</taxon>
        <taxon>Bacillota</taxon>
        <taxon>Erysipelotrichia</taxon>
        <taxon>Erysipelotrichales</taxon>
        <taxon>Coprobacillaceae</taxon>
        <taxon>Sharpea</taxon>
    </lineage>
</organism>
<dbReference type="InterPro" id="IPR005807">
    <property type="entry name" value="SecE_bac"/>
</dbReference>
<dbReference type="EMBL" id="FNYK01000030">
    <property type="protein sequence ID" value="SEI87234.1"/>
    <property type="molecule type" value="Genomic_DNA"/>
</dbReference>
<gene>
    <name evidence="8" type="primary">secE</name>
    <name evidence="10" type="ORF">SAMN04487834_103018</name>
</gene>
<dbReference type="HAMAP" id="MF_00422">
    <property type="entry name" value="SecE"/>
    <property type="match status" value="1"/>
</dbReference>
<keyword evidence="6 8" id="KW-0811">Translocation</keyword>
<comment type="subunit">
    <text evidence="8">Component of the Sec protein translocase complex. Heterotrimer consisting of SecY, SecE and SecG subunits. The heterotrimers can form oligomers, although 1 heterotrimer is thought to be able to translocate proteins. Interacts with the ribosome. Interacts with SecDF, and other proteins may be involved. Interacts with SecA.</text>
</comment>
<keyword evidence="5 8" id="KW-1133">Transmembrane helix</keyword>
<reference evidence="11" key="1">
    <citation type="submission" date="2016-10" db="EMBL/GenBank/DDBJ databases">
        <authorList>
            <person name="Varghese N."/>
        </authorList>
    </citation>
    <scope>NUCLEOTIDE SEQUENCE [LARGE SCALE GENOMIC DNA]</scope>
    <source>
        <strain evidence="11">DSM 20406</strain>
    </source>
</reference>
<evidence type="ECO:0000256" key="1">
    <source>
        <dbReference type="ARBA" id="ARBA00004370"/>
    </source>
</evidence>
<dbReference type="GO" id="GO:0005886">
    <property type="term" value="C:plasma membrane"/>
    <property type="evidence" value="ECO:0007669"/>
    <property type="project" value="UniProtKB-SubCell"/>
</dbReference>
<keyword evidence="2 8" id="KW-0813">Transport</keyword>
<dbReference type="GeneID" id="54119786"/>
<dbReference type="GO" id="GO:0006605">
    <property type="term" value="P:protein targeting"/>
    <property type="evidence" value="ECO:0007669"/>
    <property type="project" value="UniProtKB-UniRule"/>
</dbReference>
<dbReference type="eggNOG" id="ENOG503399A">
    <property type="taxonomic scope" value="Bacteria"/>
</dbReference>
<dbReference type="OrthoDB" id="9813233at2"/>
<sequence>MDKDEKQALKEKRKQERKELRKARKIQRENAFAETIDENPLKFKEWFSLKGIREELKNVHWPTGKELAIDSGIVLVFTFILGLFFYASDAVIALILKALGMN</sequence>
<proteinExistence type="inferred from homology"/>
<dbReference type="Pfam" id="PF00584">
    <property type="entry name" value="SecE"/>
    <property type="match status" value="1"/>
</dbReference>
<feature type="compositionally biased region" description="Basic and acidic residues" evidence="9">
    <location>
        <begin position="1"/>
        <end position="19"/>
    </location>
</feature>
<comment type="subcellular location">
    <subcellularLocation>
        <location evidence="8">Cell membrane</location>
        <topology evidence="8">Single-pass membrane protein</topology>
    </subcellularLocation>
    <subcellularLocation>
        <location evidence="1">Membrane</location>
    </subcellularLocation>
</comment>
<keyword evidence="11" id="KW-1185">Reference proteome</keyword>
<dbReference type="STRING" id="322505.SAMN04487836_10592"/>
<evidence type="ECO:0000256" key="5">
    <source>
        <dbReference type="ARBA" id="ARBA00022989"/>
    </source>
</evidence>
<dbReference type="GO" id="GO:0009306">
    <property type="term" value="P:protein secretion"/>
    <property type="evidence" value="ECO:0007669"/>
    <property type="project" value="UniProtKB-UniRule"/>
</dbReference>
<comment type="similarity">
    <text evidence="8">Belongs to the SecE/SEC61-gamma family.</text>
</comment>
<dbReference type="NCBIfam" id="TIGR00964">
    <property type="entry name" value="secE_bact"/>
    <property type="match status" value="1"/>
</dbReference>
<evidence type="ECO:0000256" key="2">
    <source>
        <dbReference type="ARBA" id="ARBA00022448"/>
    </source>
</evidence>
<feature type="region of interest" description="Disordered" evidence="9">
    <location>
        <begin position="1"/>
        <end position="22"/>
    </location>
</feature>
<dbReference type="AlphaFoldDB" id="A0A1H6U9E7"/>
<evidence type="ECO:0000256" key="6">
    <source>
        <dbReference type="ARBA" id="ARBA00023010"/>
    </source>
</evidence>
<keyword evidence="8" id="KW-1003">Cell membrane</keyword>
<accession>A0A1H6U9E7</accession>
<dbReference type="Gene3D" id="1.20.5.1030">
    <property type="entry name" value="Preprotein translocase secy subunit"/>
    <property type="match status" value="1"/>
</dbReference>
<comment type="function">
    <text evidence="8">Essential subunit of the Sec protein translocation channel SecYEG. Clamps together the 2 halves of SecY. May contact the channel plug during translocation.</text>
</comment>
<keyword evidence="4 8" id="KW-0653">Protein transport</keyword>
<evidence type="ECO:0000313" key="10">
    <source>
        <dbReference type="EMBL" id="SEI87234.1"/>
    </source>
</evidence>
<evidence type="ECO:0000256" key="3">
    <source>
        <dbReference type="ARBA" id="ARBA00022692"/>
    </source>
</evidence>
<dbReference type="Proteomes" id="UP000183028">
    <property type="component" value="Unassembled WGS sequence"/>
</dbReference>
<evidence type="ECO:0000256" key="8">
    <source>
        <dbReference type="HAMAP-Rule" id="MF_00422"/>
    </source>
</evidence>
<dbReference type="RefSeq" id="WP_081823058.1">
    <property type="nucleotide sequence ID" value="NZ_CACVPP010000006.1"/>
</dbReference>
<keyword evidence="7 8" id="KW-0472">Membrane</keyword>
<feature type="transmembrane region" description="Helical" evidence="8">
    <location>
        <begin position="73"/>
        <end position="96"/>
    </location>
</feature>
<dbReference type="GO" id="GO:0043952">
    <property type="term" value="P:protein transport by the Sec complex"/>
    <property type="evidence" value="ECO:0007669"/>
    <property type="project" value="UniProtKB-UniRule"/>
</dbReference>
<dbReference type="GO" id="GO:0008320">
    <property type="term" value="F:protein transmembrane transporter activity"/>
    <property type="evidence" value="ECO:0007669"/>
    <property type="project" value="UniProtKB-UniRule"/>
</dbReference>
<name>A0A1H6U9E7_9FIRM</name>
<evidence type="ECO:0000313" key="11">
    <source>
        <dbReference type="Proteomes" id="UP000183028"/>
    </source>
</evidence>
<evidence type="ECO:0000256" key="9">
    <source>
        <dbReference type="SAM" id="MobiDB-lite"/>
    </source>
</evidence>
<keyword evidence="3 8" id="KW-0812">Transmembrane</keyword>
<evidence type="ECO:0000256" key="4">
    <source>
        <dbReference type="ARBA" id="ARBA00022927"/>
    </source>
</evidence>
<dbReference type="GO" id="GO:0065002">
    <property type="term" value="P:intracellular protein transmembrane transport"/>
    <property type="evidence" value="ECO:0007669"/>
    <property type="project" value="UniProtKB-UniRule"/>
</dbReference>